<comment type="caution">
    <text evidence="2">The sequence shown here is derived from an EMBL/GenBank/DDBJ whole genome shotgun (WGS) entry which is preliminary data.</text>
</comment>
<dbReference type="AlphaFoldDB" id="A0A645HM16"/>
<protein>
    <recommendedName>
        <fullName evidence="1">SLH domain-containing protein</fullName>
    </recommendedName>
</protein>
<evidence type="ECO:0000259" key="1">
    <source>
        <dbReference type="PROSITE" id="PS51272"/>
    </source>
</evidence>
<accession>A0A645HM16</accession>
<feature type="domain" description="SLH" evidence="1">
    <location>
        <begin position="40"/>
        <end position="95"/>
    </location>
</feature>
<evidence type="ECO:0000313" key="2">
    <source>
        <dbReference type="EMBL" id="MPN39586.1"/>
    </source>
</evidence>
<organism evidence="2">
    <name type="scientific">bioreactor metagenome</name>
    <dbReference type="NCBI Taxonomy" id="1076179"/>
    <lineage>
        <taxon>unclassified sequences</taxon>
        <taxon>metagenomes</taxon>
        <taxon>ecological metagenomes</taxon>
    </lineage>
</organism>
<reference evidence="2" key="1">
    <citation type="submission" date="2019-08" db="EMBL/GenBank/DDBJ databases">
        <authorList>
            <person name="Kucharzyk K."/>
            <person name="Murdoch R.W."/>
            <person name="Higgins S."/>
            <person name="Loffler F."/>
        </authorList>
    </citation>
    <scope>NUCLEOTIDE SEQUENCE</scope>
</reference>
<name>A0A645HM16_9ZZZZ</name>
<dbReference type="EMBL" id="VSSQ01095487">
    <property type="protein sequence ID" value="MPN39586.1"/>
    <property type="molecule type" value="Genomic_DNA"/>
</dbReference>
<dbReference type="InterPro" id="IPR001119">
    <property type="entry name" value="SLH_dom"/>
</dbReference>
<dbReference type="PROSITE" id="PS51272">
    <property type="entry name" value="SLH"/>
    <property type="match status" value="1"/>
</dbReference>
<gene>
    <name evidence="2" type="ORF">SDC9_187114</name>
</gene>
<proteinExistence type="predicted"/>
<sequence>MDWKWFIGEVKKEMSSIVSVASATSAAITQEQFDEMMDNYLTERAKDEPSDWSKDAREWAEANNIIVGDEKGSKRYKSFVTREELAAALNKAKGV</sequence>